<dbReference type="AlphaFoldDB" id="A0A2H0CVB6"/>
<dbReference type="InterPro" id="IPR052159">
    <property type="entry name" value="Competence_DNA_uptake"/>
</dbReference>
<dbReference type="Pfam" id="PF00753">
    <property type="entry name" value="Lactamase_B"/>
    <property type="match status" value="1"/>
</dbReference>
<sequence>MKSFRKNAKWHILIVLFFANIFIWHAVFAGVGGDVLTVAFLDVGQGDAIFIEAPSGHQMLVDGGPNKKVLAELSKVMPFYDRSLDVVLATHPDHDHIGGLSAVLSRFDVDIFMESGNRADTGAYNALTLAVEESGVEEIIARRHMRIDLGGGAYGHILFPDRDVSAVESNTASIIVMITYGETAFL</sequence>
<dbReference type="EMBL" id="PCTL01000021">
    <property type="protein sequence ID" value="PIP73368.1"/>
    <property type="molecule type" value="Genomic_DNA"/>
</dbReference>
<comment type="caution">
    <text evidence="2">The sequence shown here is derived from an EMBL/GenBank/DDBJ whole genome shotgun (WGS) entry which is preliminary data.</text>
</comment>
<feature type="domain" description="Metallo-beta-lactamase" evidence="1">
    <location>
        <begin position="42"/>
        <end position="119"/>
    </location>
</feature>
<dbReference type="Gene3D" id="3.60.15.10">
    <property type="entry name" value="Ribonuclease Z/Hydroxyacylglutathione hydrolase-like"/>
    <property type="match status" value="1"/>
</dbReference>
<dbReference type="InterPro" id="IPR001279">
    <property type="entry name" value="Metallo-B-lactamas"/>
</dbReference>
<evidence type="ECO:0000259" key="1">
    <source>
        <dbReference type="Pfam" id="PF00753"/>
    </source>
</evidence>
<evidence type="ECO:0000313" key="2">
    <source>
        <dbReference type="EMBL" id="PIP73368.1"/>
    </source>
</evidence>
<dbReference type="InterPro" id="IPR036866">
    <property type="entry name" value="RibonucZ/Hydroxyglut_hydro"/>
</dbReference>
<protein>
    <recommendedName>
        <fullName evidence="1">Metallo-beta-lactamase domain-containing protein</fullName>
    </recommendedName>
</protein>
<dbReference type="PANTHER" id="PTHR30619">
    <property type="entry name" value="DNA INTERNALIZATION/COMPETENCE PROTEIN COMEC/REC2"/>
    <property type="match status" value="1"/>
</dbReference>
<reference evidence="2 3" key="1">
    <citation type="submission" date="2017-09" db="EMBL/GenBank/DDBJ databases">
        <title>Depth-based differentiation of microbial function through sediment-hosted aquifers and enrichment of novel symbionts in the deep terrestrial subsurface.</title>
        <authorList>
            <person name="Probst A.J."/>
            <person name="Ladd B."/>
            <person name="Jarett J.K."/>
            <person name="Geller-Mcgrath D.E."/>
            <person name="Sieber C.M."/>
            <person name="Emerson J.B."/>
            <person name="Anantharaman K."/>
            <person name="Thomas B.C."/>
            <person name="Malmstrom R."/>
            <person name="Stieglmeier M."/>
            <person name="Klingl A."/>
            <person name="Woyke T."/>
            <person name="Ryan C.M."/>
            <person name="Banfield J.F."/>
        </authorList>
    </citation>
    <scope>NUCLEOTIDE SEQUENCE [LARGE SCALE GENOMIC DNA]</scope>
    <source>
        <strain evidence="2">CG22_combo_CG10-13_8_21_14_all_47_15</strain>
    </source>
</reference>
<organism evidence="2 3">
    <name type="scientific">Candidatus Lloydbacteria bacterium CG22_combo_CG10-13_8_21_14_all_47_15</name>
    <dbReference type="NCBI Taxonomy" id="1974635"/>
    <lineage>
        <taxon>Bacteria</taxon>
        <taxon>Candidatus Lloydiibacteriota</taxon>
    </lineage>
</organism>
<gene>
    <name evidence="2" type="ORF">COW88_01995</name>
</gene>
<dbReference type="CDD" id="cd07731">
    <property type="entry name" value="ComA-like_MBL-fold"/>
    <property type="match status" value="1"/>
</dbReference>
<dbReference type="SUPFAM" id="SSF56281">
    <property type="entry name" value="Metallo-hydrolase/oxidoreductase"/>
    <property type="match status" value="1"/>
</dbReference>
<name>A0A2H0CVB6_9BACT</name>
<dbReference type="PANTHER" id="PTHR30619:SF1">
    <property type="entry name" value="RECOMBINATION PROTEIN 2"/>
    <property type="match status" value="1"/>
</dbReference>
<feature type="non-terminal residue" evidence="2">
    <location>
        <position position="186"/>
    </location>
</feature>
<dbReference type="Proteomes" id="UP000230638">
    <property type="component" value="Unassembled WGS sequence"/>
</dbReference>
<dbReference type="InterPro" id="IPR035681">
    <property type="entry name" value="ComA-like_MBL"/>
</dbReference>
<evidence type="ECO:0000313" key="3">
    <source>
        <dbReference type="Proteomes" id="UP000230638"/>
    </source>
</evidence>
<accession>A0A2H0CVB6</accession>
<proteinExistence type="predicted"/>